<proteinExistence type="predicted"/>
<feature type="transmembrane region" description="Helical" evidence="2">
    <location>
        <begin position="97"/>
        <end position="114"/>
    </location>
</feature>
<dbReference type="STRING" id="897.B2D07_00955"/>
<dbReference type="eggNOG" id="ENOG50342II">
    <property type="taxonomic scope" value="Bacteria"/>
</dbReference>
<dbReference type="AlphaFoldDB" id="S7T7P4"/>
<feature type="compositionally biased region" description="Polar residues" evidence="1">
    <location>
        <begin position="14"/>
        <end position="27"/>
    </location>
</feature>
<dbReference type="EMBL" id="ATHJ01000133">
    <property type="protein sequence ID" value="EPR32535.1"/>
    <property type="molecule type" value="Genomic_DNA"/>
</dbReference>
<gene>
    <name evidence="3" type="ORF">dsmv_3617</name>
</gene>
<keyword evidence="2" id="KW-1133">Transmembrane helix</keyword>
<keyword evidence="2" id="KW-0472">Membrane</keyword>
<dbReference type="Proteomes" id="UP000014977">
    <property type="component" value="Unassembled WGS sequence"/>
</dbReference>
<evidence type="ECO:0008006" key="5">
    <source>
        <dbReference type="Google" id="ProtNLM"/>
    </source>
</evidence>
<dbReference type="OrthoDB" id="5471664at2"/>
<protein>
    <recommendedName>
        <fullName evidence="5">DUF883 domain-containing protein</fullName>
    </recommendedName>
</protein>
<name>S7T7P4_DESML</name>
<sequence>MEKNNTEVDDTEETAASFQGSGKSTGFGNVKTVIADKLHKAAEAIGEKAADPDAQSGMAPYGNQISGWLDQSAEYVRQFDYEQADARVREYVRQKPGRSLLIAGGIGLMIGAMLRRR</sequence>
<comment type="caution">
    <text evidence="3">The sequence shown here is derived from an EMBL/GenBank/DDBJ whole genome shotgun (WGS) entry which is preliminary data.</text>
</comment>
<evidence type="ECO:0000256" key="2">
    <source>
        <dbReference type="SAM" id="Phobius"/>
    </source>
</evidence>
<evidence type="ECO:0000256" key="1">
    <source>
        <dbReference type="SAM" id="MobiDB-lite"/>
    </source>
</evidence>
<keyword evidence="2" id="KW-0812">Transmembrane</keyword>
<feature type="region of interest" description="Disordered" evidence="1">
    <location>
        <begin position="1"/>
        <end position="27"/>
    </location>
</feature>
<dbReference type="RefSeq" id="WP_020878772.1">
    <property type="nucleotide sequence ID" value="NZ_ATHJ01000133.1"/>
</dbReference>
<organism evidence="3 4">
    <name type="scientific">Desulfococcus multivorans DSM 2059</name>
    <dbReference type="NCBI Taxonomy" id="1121405"/>
    <lineage>
        <taxon>Bacteria</taxon>
        <taxon>Pseudomonadati</taxon>
        <taxon>Thermodesulfobacteriota</taxon>
        <taxon>Desulfobacteria</taxon>
        <taxon>Desulfobacterales</taxon>
        <taxon>Desulfococcaceae</taxon>
        <taxon>Desulfococcus</taxon>
    </lineage>
</organism>
<evidence type="ECO:0000313" key="4">
    <source>
        <dbReference type="Proteomes" id="UP000014977"/>
    </source>
</evidence>
<keyword evidence="4" id="KW-1185">Reference proteome</keyword>
<reference evidence="3 4" key="1">
    <citation type="journal article" date="2013" name="Genome Announc.">
        <title>Draft genome sequences for three mercury-methylating, sulfate-reducing bacteria.</title>
        <authorList>
            <person name="Brown S.D."/>
            <person name="Hurt R.A.Jr."/>
            <person name="Gilmour C.C."/>
            <person name="Elias D.A."/>
        </authorList>
    </citation>
    <scope>NUCLEOTIDE SEQUENCE [LARGE SCALE GENOMIC DNA]</scope>
    <source>
        <strain evidence="3 4">DSM 2059</strain>
    </source>
</reference>
<accession>S7T7P4</accession>
<evidence type="ECO:0000313" key="3">
    <source>
        <dbReference type="EMBL" id="EPR32535.1"/>
    </source>
</evidence>